<organism evidence="3">
    <name type="scientific">Onchocerca ochengi</name>
    <name type="common">Filarial nematode worm</name>
    <dbReference type="NCBI Taxonomy" id="42157"/>
    <lineage>
        <taxon>Eukaryota</taxon>
        <taxon>Metazoa</taxon>
        <taxon>Ecdysozoa</taxon>
        <taxon>Nematoda</taxon>
        <taxon>Chromadorea</taxon>
        <taxon>Rhabditida</taxon>
        <taxon>Spirurina</taxon>
        <taxon>Spiruromorpha</taxon>
        <taxon>Filarioidea</taxon>
        <taxon>Onchocercidae</taxon>
        <taxon>Onchocerca</taxon>
    </lineage>
</organism>
<dbReference type="EMBL" id="UYRW01020634">
    <property type="protein sequence ID" value="VDN06889.1"/>
    <property type="molecule type" value="Genomic_DNA"/>
</dbReference>
<proteinExistence type="predicted"/>
<protein>
    <submittedName>
        <fullName evidence="3">Peptidase_M24 domain-containing protein</fullName>
    </submittedName>
</protein>
<evidence type="ECO:0000313" key="1">
    <source>
        <dbReference type="EMBL" id="VDN06889.1"/>
    </source>
</evidence>
<evidence type="ECO:0000313" key="2">
    <source>
        <dbReference type="Proteomes" id="UP000271087"/>
    </source>
</evidence>
<name>A0A182F0C9_ONCOC</name>
<evidence type="ECO:0000313" key="3">
    <source>
        <dbReference type="WBParaSite" id="nOo.2.0.1.t13892-RA"/>
    </source>
</evidence>
<dbReference type="OrthoDB" id="10535493at2759"/>
<dbReference type="WBParaSite" id="nOo.2.0.1.t13892-RA">
    <property type="protein sequence ID" value="nOo.2.0.1.t13892-RA"/>
    <property type="gene ID" value="nOo.2.0.1.g13892"/>
</dbReference>
<dbReference type="Proteomes" id="UP000271087">
    <property type="component" value="Unassembled WGS sequence"/>
</dbReference>
<dbReference type="AlphaFoldDB" id="A0A182F0C9"/>
<keyword evidence="2" id="KW-1185">Reference proteome</keyword>
<reference evidence="3" key="1">
    <citation type="submission" date="2016-06" db="UniProtKB">
        <authorList>
            <consortium name="WormBaseParasite"/>
        </authorList>
    </citation>
    <scope>IDENTIFICATION</scope>
</reference>
<reference evidence="1 2" key="2">
    <citation type="submission" date="2018-08" db="EMBL/GenBank/DDBJ databases">
        <authorList>
            <person name="Laetsch R D."/>
            <person name="Stevens L."/>
            <person name="Kumar S."/>
            <person name="Blaxter L. M."/>
        </authorList>
    </citation>
    <scope>NUCLEOTIDE SEQUENCE [LARGE SCALE GENOMIC DNA]</scope>
</reference>
<accession>A0A182F0C9</accession>
<gene>
    <name evidence="1" type="ORF">NOO_LOCUS13892</name>
</gene>
<sequence>TSFVFKEENTTSKIANSGFLDPHIMNGDIIIDMKVGNSITNWTRRAIDQETSSNPLVEDK</sequence>